<keyword evidence="1" id="KW-0378">Hydrolase</keyword>
<keyword evidence="2" id="KW-0442">Lipid degradation</keyword>
<dbReference type="AlphaFoldDB" id="A0A6J6FK69"/>
<dbReference type="PANTHER" id="PTHR10272:SF0">
    <property type="entry name" value="PLATELET-ACTIVATING FACTOR ACETYLHYDROLASE"/>
    <property type="match status" value="1"/>
</dbReference>
<gene>
    <name evidence="4" type="ORF">UFOPK1493_03632</name>
</gene>
<dbReference type="SUPFAM" id="SSF53474">
    <property type="entry name" value="alpha/beta-Hydrolases"/>
    <property type="match status" value="1"/>
</dbReference>
<dbReference type="Pfam" id="PF03403">
    <property type="entry name" value="PAF-AH_p_II"/>
    <property type="match status" value="1"/>
</dbReference>
<evidence type="ECO:0000256" key="3">
    <source>
        <dbReference type="ARBA" id="ARBA00023098"/>
    </source>
</evidence>
<protein>
    <submittedName>
        <fullName evidence="4">Unannotated protein</fullName>
    </submittedName>
</protein>
<dbReference type="Gene3D" id="3.40.50.1820">
    <property type="entry name" value="alpha/beta hydrolase"/>
    <property type="match status" value="1"/>
</dbReference>
<proteinExistence type="predicted"/>
<sequence length="352" mass="37773">MTSSTSLSAGRPLEPPHHVVGRHSTLLVDPERDGRLLGVDVWYPAIDPADDDVTARRPSVYELLPGVSFESAGALHDPPARAGTFPLIVFSHGRTGMRFAYSLVCEALAARGAIVVSCDHPGDVLTDWLLGRHADDRTNEMNRVADARLLIHALVHGHPSIGVGVLNAVDHDRIVLMGHSYGAYTALATVAGARGVPAHDRVRAIVGFQPYTRSTSDSLLGRVAVPALLVVSGADRVTPAATDGDRPWALLRGTPTWRLDLDGAGHQAISDIALYAELARQLPDLPEIVRQYLAASEADAGAPGVMGWRELMRLQVAAAWAFLDEVLDLDPDRGAAARAELERLPGVTLRRR</sequence>
<organism evidence="4">
    <name type="scientific">freshwater metagenome</name>
    <dbReference type="NCBI Taxonomy" id="449393"/>
    <lineage>
        <taxon>unclassified sequences</taxon>
        <taxon>metagenomes</taxon>
        <taxon>ecological metagenomes</taxon>
    </lineage>
</organism>
<keyword evidence="3" id="KW-0443">Lipid metabolism</keyword>
<reference evidence="4" key="1">
    <citation type="submission" date="2020-05" db="EMBL/GenBank/DDBJ databases">
        <authorList>
            <person name="Chiriac C."/>
            <person name="Salcher M."/>
            <person name="Ghai R."/>
            <person name="Kavagutti S V."/>
        </authorList>
    </citation>
    <scope>NUCLEOTIDE SEQUENCE</scope>
</reference>
<dbReference type="InterPro" id="IPR029058">
    <property type="entry name" value="AB_hydrolase_fold"/>
</dbReference>
<dbReference type="EMBL" id="CAEZSR010000215">
    <property type="protein sequence ID" value="CAB4588960.1"/>
    <property type="molecule type" value="Genomic_DNA"/>
</dbReference>
<evidence type="ECO:0000256" key="1">
    <source>
        <dbReference type="ARBA" id="ARBA00022801"/>
    </source>
</evidence>
<evidence type="ECO:0000313" key="4">
    <source>
        <dbReference type="EMBL" id="CAB4588960.1"/>
    </source>
</evidence>
<dbReference type="GO" id="GO:0003847">
    <property type="term" value="F:1-alkyl-2-acetylglycerophosphocholine esterase activity"/>
    <property type="evidence" value="ECO:0007669"/>
    <property type="project" value="TreeGrafter"/>
</dbReference>
<evidence type="ECO:0000256" key="2">
    <source>
        <dbReference type="ARBA" id="ARBA00022963"/>
    </source>
</evidence>
<accession>A0A6J6FK69</accession>
<name>A0A6J6FK69_9ZZZZ</name>
<dbReference type="PANTHER" id="PTHR10272">
    <property type="entry name" value="PLATELET-ACTIVATING FACTOR ACETYLHYDROLASE"/>
    <property type="match status" value="1"/>
</dbReference>
<dbReference type="GO" id="GO:0016042">
    <property type="term" value="P:lipid catabolic process"/>
    <property type="evidence" value="ECO:0007669"/>
    <property type="project" value="UniProtKB-KW"/>
</dbReference>